<evidence type="ECO:0000256" key="1">
    <source>
        <dbReference type="SAM" id="MobiDB-lite"/>
    </source>
</evidence>
<dbReference type="PANTHER" id="PTHR15526:SF5">
    <property type="entry name" value="MUSKELIN"/>
    <property type="match status" value="1"/>
</dbReference>
<comment type="caution">
    <text evidence="2">The sequence shown here is derived from an EMBL/GenBank/DDBJ whole genome shotgun (WGS) entry which is preliminary data.</text>
</comment>
<organism evidence="2 3">
    <name type="scientific">Ignelater luminosus</name>
    <name type="common">Cucubano</name>
    <name type="synonym">Pyrophorus luminosus</name>
    <dbReference type="NCBI Taxonomy" id="2038154"/>
    <lineage>
        <taxon>Eukaryota</taxon>
        <taxon>Metazoa</taxon>
        <taxon>Ecdysozoa</taxon>
        <taxon>Arthropoda</taxon>
        <taxon>Hexapoda</taxon>
        <taxon>Insecta</taxon>
        <taxon>Pterygota</taxon>
        <taxon>Neoptera</taxon>
        <taxon>Endopterygota</taxon>
        <taxon>Coleoptera</taxon>
        <taxon>Polyphaga</taxon>
        <taxon>Elateriformia</taxon>
        <taxon>Elateroidea</taxon>
        <taxon>Elateridae</taxon>
        <taxon>Agrypninae</taxon>
        <taxon>Pyrophorini</taxon>
        <taxon>Ignelater</taxon>
    </lineage>
</organism>
<reference evidence="2" key="1">
    <citation type="submission" date="2019-08" db="EMBL/GenBank/DDBJ databases">
        <title>The genome of the North American firefly Photinus pyralis.</title>
        <authorList>
            <consortium name="Photinus pyralis genome working group"/>
            <person name="Fallon T.R."/>
            <person name="Sander Lower S.E."/>
            <person name="Weng J.-K."/>
        </authorList>
    </citation>
    <scope>NUCLEOTIDE SEQUENCE</scope>
    <source>
        <strain evidence="2">TRF0915ILg1</strain>
        <tissue evidence="2">Whole body</tissue>
    </source>
</reference>
<feature type="compositionally biased region" description="Basic and acidic residues" evidence="1">
    <location>
        <begin position="322"/>
        <end position="335"/>
    </location>
</feature>
<dbReference type="SUPFAM" id="SSF117281">
    <property type="entry name" value="Kelch motif"/>
    <property type="match status" value="1"/>
</dbReference>
<dbReference type="AlphaFoldDB" id="A0A8K0C6Q2"/>
<dbReference type="EMBL" id="VTPC01090732">
    <property type="protein sequence ID" value="KAF2881499.1"/>
    <property type="molecule type" value="Genomic_DNA"/>
</dbReference>
<accession>A0A8K0C6Q2</accession>
<evidence type="ECO:0000313" key="3">
    <source>
        <dbReference type="Proteomes" id="UP000801492"/>
    </source>
</evidence>
<proteinExistence type="predicted"/>
<sequence length="661" mass="74048">MLIYGGYQDLRGSCSELWAFHFETGSWHLISSTSKSNVDVCPPARHKHSAILHEDSMWIYGGMTDLQERSDLWKWDIVSSTWINIKTKQNPGPLHSHAACRLPSSMIIFGGERDGHSTNDLWKFNFTTEVWERIIVNGIKPQPRAETVALTVSQLLLKDVSSNTNTLEAGAARIRARTCNSADRGNRHSSYLPSNRVSPCEKTYVFKPSQTNYTDGSELAQQYSENSSRSQSNKGGFLQEISKLSHLNIARLNNKCSYTVLTGCTTDSTECLLRQYASPQGIENDVEEHEIATPTRGTLVKSKSAYVIKRRELRDASPISPESEKSKDTLQKSQRHVEFAGGTKKIPREPISVPNFSVITLPTPVLTPVEAARLVFLDSEDEGDTEEVFIPPAINNITQVKSSSSPKDFTIYENFKVVKRGESYSSHLGYADNPLYQHIINSNSGKFQNPPEVPEVSNENISSTSDYASIETVNRLSSASSYSVKITPQDEDFSKGKETEIEGPFGFCNPNYLGPDIQALMKEEKGKKQFSKLLNTPDSVLEDSNECTTKKEDCLELQSYNGTIDKNTKVLYRNSSKNVPPKSLPLEKSTNYAKQTKCRASSASRVEKNCSKVIESTRVESQYSPSWQEYLPLYVFVVGGKEQGQVTVFKRPLSIWRLKLF</sequence>
<dbReference type="Pfam" id="PF24681">
    <property type="entry name" value="Kelch_KLHDC2_KLHL20_DRC7"/>
    <property type="match status" value="1"/>
</dbReference>
<dbReference type="InterPro" id="IPR052456">
    <property type="entry name" value="CTLH_complex_component"/>
</dbReference>
<dbReference type="Proteomes" id="UP000801492">
    <property type="component" value="Unassembled WGS sequence"/>
</dbReference>
<dbReference type="GO" id="GO:0005737">
    <property type="term" value="C:cytoplasm"/>
    <property type="evidence" value="ECO:0007669"/>
    <property type="project" value="TreeGrafter"/>
</dbReference>
<gene>
    <name evidence="2" type="ORF">ILUMI_24677</name>
</gene>
<dbReference type="Gene3D" id="2.120.10.80">
    <property type="entry name" value="Kelch-type beta propeller"/>
    <property type="match status" value="1"/>
</dbReference>
<keyword evidence="3" id="KW-1185">Reference proteome</keyword>
<protein>
    <submittedName>
        <fullName evidence="2">Uncharacterized protein</fullName>
    </submittedName>
</protein>
<dbReference type="InterPro" id="IPR015915">
    <property type="entry name" value="Kelch-typ_b-propeller"/>
</dbReference>
<dbReference type="OrthoDB" id="432528at2759"/>
<name>A0A8K0C6Q2_IGNLU</name>
<dbReference type="PANTHER" id="PTHR15526">
    <property type="entry name" value="MUSKELIN"/>
    <property type="match status" value="1"/>
</dbReference>
<feature type="region of interest" description="Disordered" evidence="1">
    <location>
        <begin position="211"/>
        <end position="234"/>
    </location>
</feature>
<evidence type="ECO:0000313" key="2">
    <source>
        <dbReference type="EMBL" id="KAF2881499.1"/>
    </source>
</evidence>
<feature type="region of interest" description="Disordered" evidence="1">
    <location>
        <begin position="315"/>
        <end position="335"/>
    </location>
</feature>